<dbReference type="NCBIfam" id="TIGR01150">
    <property type="entry name" value="puhA"/>
    <property type="match status" value="1"/>
</dbReference>
<dbReference type="Proteomes" id="UP000317078">
    <property type="component" value="Unassembled WGS sequence"/>
</dbReference>
<keyword evidence="1" id="KW-1133">Transmembrane helix</keyword>
<evidence type="ECO:0000256" key="1">
    <source>
        <dbReference type="SAM" id="Phobius"/>
    </source>
</evidence>
<proteinExistence type="predicted"/>
<dbReference type="InterPro" id="IPR005652">
    <property type="entry name" value="Photo_RC_H"/>
</dbReference>
<dbReference type="InterPro" id="IPR011033">
    <property type="entry name" value="PRC_barrel-like_sf"/>
</dbReference>
<dbReference type="SUPFAM" id="SSF81490">
    <property type="entry name" value="Photosystem II reaction centre subunit H, transmembrane region"/>
    <property type="match status" value="1"/>
</dbReference>
<dbReference type="AlphaFoldDB" id="A0A502G962"/>
<protein>
    <submittedName>
        <fullName evidence="4">Photosynthetic reaction center subunit H</fullName>
    </submittedName>
</protein>
<keyword evidence="5" id="KW-1185">Reference proteome</keyword>
<comment type="caution">
    <text evidence="4">The sequence shown here is derived from an EMBL/GenBank/DDBJ whole genome shotgun (WGS) entry which is preliminary data.</text>
</comment>
<dbReference type="GO" id="GO:0019684">
    <property type="term" value="P:photosynthesis, light reaction"/>
    <property type="evidence" value="ECO:0007669"/>
    <property type="project" value="InterPro"/>
</dbReference>
<reference evidence="4 5" key="1">
    <citation type="journal article" date="2019" name="Environ. Microbiol.">
        <title>Species interactions and distinct microbial communities in high Arctic permafrost affected cryosols are associated with the CH4 and CO2 gas fluxes.</title>
        <authorList>
            <person name="Altshuler I."/>
            <person name="Hamel J."/>
            <person name="Turney S."/>
            <person name="Magnuson E."/>
            <person name="Levesque R."/>
            <person name="Greer C."/>
            <person name="Whyte L.G."/>
        </authorList>
    </citation>
    <scope>NUCLEOTIDE SEQUENCE [LARGE SCALE GENOMIC DNA]</scope>
    <source>
        <strain evidence="4 5">S9.3B</strain>
    </source>
</reference>
<dbReference type="Pfam" id="PF03967">
    <property type="entry name" value="PRCH"/>
    <property type="match status" value="1"/>
</dbReference>
<evidence type="ECO:0000313" key="4">
    <source>
        <dbReference type="EMBL" id="TPG58545.1"/>
    </source>
</evidence>
<name>A0A502G962_9PROT</name>
<dbReference type="Pfam" id="PF05239">
    <property type="entry name" value="PRC"/>
    <property type="match status" value="1"/>
</dbReference>
<evidence type="ECO:0000259" key="3">
    <source>
        <dbReference type="Pfam" id="PF05239"/>
    </source>
</evidence>
<dbReference type="InterPro" id="IPR037097">
    <property type="entry name" value="Photo_RC_H_N_sf"/>
</dbReference>
<feature type="domain" description="PRC-barrel" evidence="3">
    <location>
        <begin position="146"/>
        <end position="184"/>
    </location>
</feature>
<dbReference type="Gene3D" id="3.90.50.10">
    <property type="entry name" value="Photosynthetic Reaction Center, subunit H, domain 2"/>
    <property type="match status" value="2"/>
</dbReference>
<sequence length="300" mass="32681">MPTAGFTSTFDVAELALYAFFAFFAGLVIWLRREDKRDGYPLVSDRSPGVKVQGWPSIPSPKVFVLPHVGPEFARAAERDLTGIMEPAARWPGAPMEPLGDPMRDGVGPASYAQRADEPDLTFDEMLPKIVPLRAAPGYYLAPEDPDPRGMEVVTADGILSGVVNEAWVDRSETFVRYLEVTVAAPRDWPVVPPEADRAELVPTMPVAPEAGGQRATPATVPIDDALTTGSRRVLVPMQLVRIDPERRRIRIKSVLSHHLAAAPGIANPDVITLREEDRISGYFAGGHIYATPGRFGPVL</sequence>
<dbReference type="SUPFAM" id="SSF50346">
    <property type="entry name" value="PRC-barrel domain"/>
    <property type="match status" value="2"/>
</dbReference>
<dbReference type="InterPro" id="IPR027275">
    <property type="entry name" value="PRC-brl_dom"/>
</dbReference>
<keyword evidence="1" id="KW-0472">Membrane</keyword>
<dbReference type="InterPro" id="IPR015810">
    <property type="entry name" value="Photo_RC_H_N"/>
</dbReference>
<evidence type="ECO:0000259" key="2">
    <source>
        <dbReference type="Pfam" id="PF03967"/>
    </source>
</evidence>
<organism evidence="4 5">
    <name type="scientific">Muricoccus nepalensis</name>
    <dbReference type="NCBI Taxonomy" id="1854500"/>
    <lineage>
        <taxon>Bacteria</taxon>
        <taxon>Pseudomonadati</taxon>
        <taxon>Pseudomonadota</taxon>
        <taxon>Alphaproteobacteria</taxon>
        <taxon>Acetobacterales</taxon>
        <taxon>Roseomonadaceae</taxon>
        <taxon>Muricoccus</taxon>
    </lineage>
</organism>
<evidence type="ECO:0000313" key="5">
    <source>
        <dbReference type="Proteomes" id="UP000317078"/>
    </source>
</evidence>
<dbReference type="InterPro" id="IPR014747">
    <property type="entry name" value="Bac_photo_RC_H_C"/>
</dbReference>
<dbReference type="RefSeq" id="WP_140882280.1">
    <property type="nucleotide sequence ID" value="NZ_RCZP01000005.1"/>
</dbReference>
<dbReference type="GO" id="GO:0030077">
    <property type="term" value="C:plasma membrane light-harvesting complex"/>
    <property type="evidence" value="ECO:0007669"/>
    <property type="project" value="InterPro"/>
</dbReference>
<dbReference type="EMBL" id="RCZP01000005">
    <property type="protein sequence ID" value="TPG58545.1"/>
    <property type="molecule type" value="Genomic_DNA"/>
</dbReference>
<gene>
    <name evidence="4" type="ORF">EAH89_08030</name>
</gene>
<feature type="domain" description="Photosynthetic reaction centre H subunit N-terminal" evidence="2">
    <location>
        <begin position="6"/>
        <end position="134"/>
    </location>
</feature>
<feature type="transmembrane region" description="Helical" evidence="1">
    <location>
        <begin position="12"/>
        <end position="31"/>
    </location>
</feature>
<dbReference type="OrthoDB" id="8557487at2"/>
<dbReference type="Gene3D" id="4.10.540.10">
    <property type="entry name" value="Photosynthetic reaction centre, H subunit, N-terminal domain"/>
    <property type="match status" value="1"/>
</dbReference>
<keyword evidence="1" id="KW-0812">Transmembrane</keyword>
<accession>A0A502G962</accession>